<feature type="chain" id="PRO_5040729773" evidence="2">
    <location>
        <begin position="24"/>
        <end position="381"/>
    </location>
</feature>
<dbReference type="OrthoDB" id="129453at2759"/>
<evidence type="ECO:0000313" key="4">
    <source>
        <dbReference type="Proteomes" id="UP001165083"/>
    </source>
</evidence>
<evidence type="ECO:0000313" key="3">
    <source>
        <dbReference type="EMBL" id="GMF28220.1"/>
    </source>
</evidence>
<gene>
    <name evidence="3" type="ORF">Plil01_001186000</name>
</gene>
<keyword evidence="2" id="KW-0732">Signal</keyword>
<reference evidence="3" key="1">
    <citation type="submission" date="2023-04" db="EMBL/GenBank/DDBJ databases">
        <title>Phytophthora lilii NBRC 32176.</title>
        <authorList>
            <person name="Ichikawa N."/>
            <person name="Sato H."/>
            <person name="Tonouchi N."/>
        </authorList>
    </citation>
    <scope>NUCLEOTIDE SEQUENCE</scope>
    <source>
        <strain evidence="3">NBRC 32176</strain>
    </source>
</reference>
<feature type="compositionally biased region" description="Low complexity" evidence="1">
    <location>
        <begin position="294"/>
        <end position="381"/>
    </location>
</feature>
<proteinExistence type="predicted"/>
<organism evidence="3 4">
    <name type="scientific">Phytophthora lilii</name>
    <dbReference type="NCBI Taxonomy" id="2077276"/>
    <lineage>
        <taxon>Eukaryota</taxon>
        <taxon>Sar</taxon>
        <taxon>Stramenopiles</taxon>
        <taxon>Oomycota</taxon>
        <taxon>Peronosporomycetes</taxon>
        <taxon>Peronosporales</taxon>
        <taxon>Peronosporaceae</taxon>
        <taxon>Phytophthora</taxon>
    </lineage>
</organism>
<comment type="caution">
    <text evidence="3">The sequence shown here is derived from an EMBL/GenBank/DDBJ whole genome shotgun (WGS) entry which is preliminary data.</text>
</comment>
<feature type="compositionally biased region" description="Low complexity" evidence="1">
    <location>
        <begin position="259"/>
        <end position="275"/>
    </location>
</feature>
<dbReference type="Proteomes" id="UP001165083">
    <property type="component" value="Unassembled WGS sequence"/>
</dbReference>
<feature type="signal peptide" evidence="2">
    <location>
        <begin position="1"/>
        <end position="23"/>
    </location>
</feature>
<keyword evidence="4" id="KW-1185">Reference proteome</keyword>
<dbReference type="PRINTS" id="PR01217">
    <property type="entry name" value="PRICHEXTENSN"/>
</dbReference>
<evidence type="ECO:0000256" key="1">
    <source>
        <dbReference type="SAM" id="MobiDB-lite"/>
    </source>
</evidence>
<name>A0A9W6X2G5_9STRA</name>
<evidence type="ECO:0000256" key="2">
    <source>
        <dbReference type="SAM" id="SignalP"/>
    </source>
</evidence>
<dbReference type="AlphaFoldDB" id="A0A9W6X2G5"/>
<sequence length="381" mass="37503">MKLNNLFHAILAGVAAIVTSTSAACINVSIETDATYCINGPTCSCSRSTPAGGFCPTKGAVAVKDCNNNKLPSWTSGGICVAPSDAVCVKIKTGARGCVYATATISNATANATSALASAPTAIVKATNTSSNTTSNSTAVTPASTTTAKSINTTLNSSSTSWTPSNYSLTPNKTCIYVSVESDATYCIQGPICSGSGSTPAGSLCPTKGTAAVKDCSNNKLPSWTSAGTCVAPADEVCAKIKTGAWGCMYGAAKPGNGTSNSSLTTNSAATPTPAVKVSNNTTNSTSAPPGNKPTSTTAATSTAPTTKPAVTPAVTTTAPTAKPSSSPVSTTAAPATATTTFKPSPTAPVSTTAAPTAKPTTTTTASSSYPNSTTAPTVTP</sequence>
<dbReference type="EMBL" id="BSXW01000700">
    <property type="protein sequence ID" value="GMF28220.1"/>
    <property type="molecule type" value="Genomic_DNA"/>
</dbReference>
<feature type="compositionally biased region" description="Polar residues" evidence="1">
    <location>
        <begin position="278"/>
        <end position="289"/>
    </location>
</feature>
<dbReference type="PROSITE" id="PS51257">
    <property type="entry name" value="PROKAR_LIPOPROTEIN"/>
    <property type="match status" value="1"/>
</dbReference>
<protein>
    <submittedName>
        <fullName evidence="3">Unnamed protein product</fullName>
    </submittedName>
</protein>
<accession>A0A9W6X2G5</accession>
<feature type="region of interest" description="Disordered" evidence="1">
    <location>
        <begin position="259"/>
        <end position="381"/>
    </location>
</feature>